<dbReference type="BioCyc" id="PMAR862515-HMP:GMOO-2153-MONOMER"/>
<sequence length="81" mass="9843">MDKRKESNQSIKASKRNKNTRQITQKEKKNTHFKEKYRNLFGSYRFFLYICGDCCKDDFYINQYRNLSQKKSKETHHAAKV</sequence>
<protein>
    <submittedName>
        <fullName evidence="2">Uncharacterized protein</fullName>
    </submittedName>
</protein>
<dbReference type="STRING" id="862515.HMPREF0658_2122"/>
<reference evidence="2" key="1">
    <citation type="submission" date="2010-07" db="EMBL/GenBank/DDBJ databases">
        <authorList>
            <person name="Muzny D."/>
            <person name="Qin X."/>
            <person name="Deng J."/>
            <person name="Jiang H."/>
            <person name="Liu Y."/>
            <person name="Qu J."/>
            <person name="Song X.-Z."/>
            <person name="Zhang L."/>
            <person name="Thornton R."/>
            <person name="Coyle M."/>
            <person name="Francisco L."/>
            <person name="Jackson L."/>
            <person name="Javaid M."/>
            <person name="Korchina V."/>
            <person name="Kovar C."/>
            <person name="Mata R."/>
            <person name="Mathew T."/>
            <person name="Ngo R."/>
            <person name="Nguyen L."/>
            <person name="Nguyen N."/>
            <person name="Okwuonu G."/>
            <person name="Ongeri F."/>
            <person name="Pham C."/>
            <person name="Simmons D."/>
            <person name="Wilczek-Boney K."/>
            <person name="Hale W."/>
            <person name="Jakkamsetti A."/>
            <person name="Pham P."/>
            <person name="Ruth R."/>
            <person name="San Lucas F."/>
            <person name="Warren J."/>
            <person name="Zhang J."/>
            <person name="Zhao Z."/>
            <person name="Zhou C."/>
            <person name="Zhu D."/>
            <person name="Lee S."/>
            <person name="Bess C."/>
            <person name="Blankenburg K."/>
            <person name="Forbes L."/>
            <person name="Fu Q."/>
            <person name="Gubbala S."/>
            <person name="Hirani K."/>
            <person name="Jayaseelan J.C."/>
            <person name="Lara F."/>
            <person name="Munidasa M."/>
            <person name="Palculict T."/>
            <person name="Patil S."/>
            <person name="Pu L.-L."/>
            <person name="Saada N."/>
            <person name="Tang L."/>
            <person name="Weissenberger G."/>
            <person name="Zhu Y."/>
            <person name="Hemphill L."/>
            <person name="Shang Y."/>
            <person name="Youmans B."/>
            <person name="Ayvaz T."/>
            <person name="Ross M."/>
            <person name="Santibanez J."/>
            <person name="Aqrawi P."/>
            <person name="Gross S."/>
            <person name="Joshi V."/>
            <person name="Fowler G."/>
            <person name="Nazareth L."/>
            <person name="Reid J."/>
            <person name="Worley K."/>
            <person name="Petrosino J."/>
            <person name="Highlander S."/>
            <person name="Gibbs R."/>
        </authorList>
    </citation>
    <scope>NUCLEOTIDE SEQUENCE [LARGE SCALE GENOMIC DNA]</scope>
    <source>
        <strain evidence="2">DSM 16973</strain>
    </source>
</reference>
<evidence type="ECO:0000313" key="2">
    <source>
        <dbReference type="EMBL" id="EFM00851.1"/>
    </source>
</evidence>
<accession>E0NVB7</accession>
<dbReference type="Proteomes" id="UP000004394">
    <property type="component" value="Unassembled WGS sequence"/>
</dbReference>
<dbReference type="HOGENOM" id="CLU_2570941_0_0_10"/>
<keyword evidence="3" id="KW-1185">Reference proteome</keyword>
<evidence type="ECO:0000313" key="3">
    <source>
        <dbReference type="Proteomes" id="UP000004394"/>
    </source>
</evidence>
<gene>
    <name evidence="2" type="ORF">HMPREF0658_2122</name>
</gene>
<proteinExistence type="predicted"/>
<dbReference type="EMBL" id="AEEI01000061">
    <property type="protein sequence ID" value="EFM00851.1"/>
    <property type="molecule type" value="Genomic_DNA"/>
</dbReference>
<dbReference type="AlphaFoldDB" id="E0NVB7"/>
<comment type="caution">
    <text evidence="2">The sequence shown here is derived from an EMBL/GenBank/DDBJ whole genome shotgun (WGS) entry which is preliminary data.</text>
</comment>
<evidence type="ECO:0000256" key="1">
    <source>
        <dbReference type="SAM" id="MobiDB-lite"/>
    </source>
</evidence>
<organism evidence="2 3">
    <name type="scientific">Hoylesella marshii DSM 16973 = JCM 13450</name>
    <dbReference type="NCBI Taxonomy" id="862515"/>
    <lineage>
        <taxon>Bacteria</taxon>
        <taxon>Pseudomonadati</taxon>
        <taxon>Bacteroidota</taxon>
        <taxon>Bacteroidia</taxon>
        <taxon>Bacteroidales</taxon>
        <taxon>Prevotellaceae</taxon>
        <taxon>Hoylesella</taxon>
    </lineage>
</organism>
<feature type="region of interest" description="Disordered" evidence="1">
    <location>
        <begin position="1"/>
        <end position="30"/>
    </location>
</feature>
<name>E0NVB7_9BACT</name>